<evidence type="ECO:0000313" key="2">
    <source>
        <dbReference type="Proteomes" id="UP000006968"/>
    </source>
</evidence>
<dbReference type="AlphaFoldDB" id="J8LK25"/>
<evidence type="ECO:0000313" key="1">
    <source>
        <dbReference type="EMBL" id="EJS42417.1"/>
    </source>
</evidence>
<proteinExistence type="predicted"/>
<dbReference type="Pfam" id="PF08730">
    <property type="entry name" value="Rad33"/>
    <property type="match status" value="2"/>
</dbReference>
<dbReference type="HOGENOM" id="CLU_117800_1_0_1"/>
<accession>J8LK25</accession>
<dbReference type="EMBL" id="ALIE01000149">
    <property type="protein sequence ID" value="EJS42417.1"/>
    <property type="molecule type" value="Genomic_DNA"/>
</dbReference>
<organism evidence="1 2">
    <name type="scientific">Saccharomyces arboricola (strain H-6 / AS 2.3317 / CBS 10644)</name>
    <name type="common">Yeast</name>
    <dbReference type="NCBI Taxonomy" id="1160507"/>
    <lineage>
        <taxon>Eukaryota</taxon>
        <taxon>Fungi</taxon>
        <taxon>Dikarya</taxon>
        <taxon>Ascomycota</taxon>
        <taxon>Saccharomycotina</taxon>
        <taxon>Saccharomycetes</taxon>
        <taxon>Saccharomycetales</taxon>
        <taxon>Saccharomycetaceae</taxon>
        <taxon>Saccharomyces</taxon>
    </lineage>
</organism>
<gene>
    <name evidence="1" type="ORF">SU7_2483</name>
</gene>
<name>J8LK25_SACAR</name>
<comment type="caution">
    <text evidence="1">The sequence shown here is derived from an EMBL/GenBank/DDBJ whole genome shotgun (WGS) entry which is preliminary data.</text>
</comment>
<dbReference type="InterPro" id="IPR014841">
    <property type="entry name" value="Rad33"/>
</dbReference>
<keyword evidence="2" id="KW-1185">Reference proteome</keyword>
<dbReference type="Proteomes" id="UP000006968">
    <property type="component" value="Chromosome XIII"/>
</dbReference>
<sequence length="177" mass="20047">MSKSSGVSYERVELFENPKVPSEVEDEILEKYAEYSLDHDMTVNELPRFFQDLQLEPTICKLVRNEDVVIEGTEVINFTKLIRCTCQLLILMNNLTVIDDLWAMLIRSSGRGADFPQVALRDHVLSVKDLQKISNLIGTDQSAGTIEMISCATDGKRLFMTYLDFACVLGKLGYLIM</sequence>
<protein>
    <submittedName>
        <fullName evidence="1">YML011C</fullName>
    </submittedName>
</protein>
<dbReference type="OrthoDB" id="4085867at2759"/>
<reference evidence="1 2" key="1">
    <citation type="journal article" date="2013" name="BMC Genomics">
        <title>High quality de novo sequencing and assembly of the Saccharomyces arboricolus genome.</title>
        <authorList>
            <person name="Liti G."/>
            <person name="Nguyen Ba A.N."/>
            <person name="Blythe M."/>
            <person name="Mueller C.A."/>
            <person name="Bergstroem A."/>
            <person name="Cubillos F.A."/>
            <person name="Dafhnis-Calas F."/>
            <person name="Khoshraftar S."/>
            <person name="Malla S."/>
            <person name="Mehta N."/>
            <person name="Siow C.C."/>
            <person name="Warringer J."/>
            <person name="Moses A.M."/>
            <person name="Louis E.J."/>
            <person name="Nieduszynski C.A."/>
        </authorList>
    </citation>
    <scope>NUCLEOTIDE SEQUENCE [LARGE SCALE GENOMIC DNA]</scope>
    <source>
        <strain evidence="2">H-6 / AS 2.3317 / CBS 10644</strain>
    </source>
</reference>